<comment type="caution">
    <text evidence="1">The sequence shown here is derived from an EMBL/GenBank/DDBJ whole genome shotgun (WGS) entry which is preliminary data.</text>
</comment>
<name>A0ABR3AXZ2_PHYBL</name>
<evidence type="ECO:0000313" key="1">
    <source>
        <dbReference type="EMBL" id="KAL0082703.1"/>
    </source>
</evidence>
<accession>A0ABR3AXZ2</accession>
<feature type="non-terminal residue" evidence="1">
    <location>
        <position position="1"/>
    </location>
</feature>
<evidence type="ECO:0000313" key="2">
    <source>
        <dbReference type="Proteomes" id="UP001448207"/>
    </source>
</evidence>
<keyword evidence="2" id="KW-1185">Reference proteome</keyword>
<proteinExistence type="predicted"/>
<protein>
    <submittedName>
        <fullName evidence="1">Uncharacterized protein</fullName>
    </submittedName>
</protein>
<reference evidence="1 2" key="1">
    <citation type="submission" date="2024-04" db="EMBL/GenBank/DDBJ databases">
        <title>Symmetric and asymmetric DNA N6-adenine methylation regulates different biological responses in Mucorales.</title>
        <authorList>
            <consortium name="Lawrence Berkeley National Laboratory"/>
            <person name="Lax C."/>
            <person name="Mondo S.J."/>
            <person name="Osorio-Concepcion M."/>
            <person name="Muszewska A."/>
            <person name="Corrochano-Luque M."/>
            <person name="Gutierrez G."/>
            <person name="Riley R."/>
            <person name="Lipzen A."/>
            <person name="Guo J."/>
            <person name="Hundley H."/>
            <person name="Amirebrahimi M."/>
            <person name="Ng V."/>
            <person name="Lorenzo-Gutierrez D."/>
            <person name="Binder U."/>
            <person name="Yang J."/>
            <person name="Song Y."/>
            <person name="Canovas D."/>
            <person name="Navarro E."/>
            <person name="Freitag M."/>
            <person name="Gabaldon T."/>
            <person name="Grigoriev I.V."/>
            <person name="Corrochano L.M."/>
            <person name="Nicolas F.E."/>
            <person name="Garre V."/>
        </authorList>
    </citation>
    <scope>NUCLEOTIDE SEQUENCE [LARGE SCALE GENOMIC DNA]</scope>
    <source>
        <strain evidence="1 2">L51</strain>
    </source>
</reference>
<gene>
    <name evidence="1" type="ORF">J3Q64DRAFT_1642409</name>
</gene>
<sequence>FIYENVKGEAVEKSGNMHSKMEIDTEEYPINYISNYDGHLDCKPPEKKKKTLTIKNEACMRSLIKKNEN</sequence>
<organism evidence="1 2">
    <name type="scientific">Phycomyces blakesleeanus</name>
    <dbReference type="NCBI Taxonomy" id="4837"/>
    <lineage>
        <taxon>Eukaryota</taxon>
        <taxon>Fungi</taxon>
        <taxon>Fungi incertae sedis</taxon>
        <taxon>Mucoromycota</taxon>
        <taxon>Mucoromycotina</taxon>
        <taxon>Mucoromycetes</taxon>
        <taxon>Mucorales</taxon>
        <taxon>Phycomycetaceae</taxon>
        <taxon>Phycomyces</taxon>
    </lineage>
</organism>
<dbReference type="Proteomes" id="UP001448207">
    <property type="component" value="Unassembled WGS sequence"/>
</dbReference>
<dbReference type="EMBL" id="JBCLYO010000015">
    <property type="protein sequence ID" value="KAL0082703.1"/>
    <property type="molecule type" value="Genomic_DNA"/>
</dbReference>